<evidence type="ECO:0000256" key="3">
    <source>
        <dbReference type="ARBA" id="ARBA00022692"/>
    </source>
</evidence>
<name>A0A0P1BDN9_9BASI</name>
<dbReference type="EMBL" id="CCYA01000240">
    <property type="protein sequence ID" value="CEH14188.1"/>
    <property type="molecule type" value="Genomic_DNA"/>
</dbReference>
<keyword evidence="5 6" id="KW-0472">Membrane</keyword>
<sequence>MSLPRRSYDPRRVCLLPLPPLPSFVRANKRTFGIYASGALFSIGWWVFLDAVILSSISMKRPAEDVPWSEPATYMSFADWIPGLCGTLGMIVVNLIDKQVLGEAGGAFAFGGGSGGGWGDGGTQVRARMFLFVGFALMAGGLAGSLTVLTIKYLVAALPPGYEHYGIANVIQNACLMLSTIFLWMSQNADDEYRYELTI</sequence>
<organism evidence="7 8">
    <name type="scientific">Ceraceosorus bombacis</name>
    <dbReference type="NCBI Taxonomy" id="401625"/>
    <lineage>
        <taxon>Eukaryota</taxon>
        <taxon>Fungi</taxon>
        <taxon>Dikarya</taxon>
        <taxon>Basidiomycota</taxon>
        <taxon>Ustilaginomycotina</taxon>
        <taxon>Exobasidiomycetes</taxon>
        <taxon>Ceraceosorales</taxon>
        <taxon>Ceraceosoraceae</taxon>
        <taxon>Ceraceosorus</taxon>
    </lineage>
</organism>
<accession>A0A0P1BDN9</accession>
<evidence type="ECO:0000256" key="5">
    <source>
        <dbReference type="ARBA" id="ARBA00023136"/>
    </source>
</evidence>
<proteinExistence type="inferred from homology"/>
<feature type="transmembrane region" description="Helical" evidence="6">
    <location>
        <begin position="167"/>
        <end position="185"/>
    </location>
</feature>
<comment type="similarity">
    <text evidence="2">Belongs to the UPF0220 family.</text>
</comment>
<dbReference type="STRING" id="401625.A0A0P1BDN9"/>
<evidence type="ECO:0000313" key="7">
    <source>
        <dbReference type="EMBL" id="CEH14188.1"/>
    </source>
</evidence>
<feature type="transmembrane region" description="Helical" evidence="6">
    <location>
        <begin position="130"/>
        <end position="155"/>
    </location>
</feature>
<comment type="subcellular location">
    <subcellularLocation>
        <location evidence="1">Membrane</location>
        <topology evidence="1">Multi-pass membrane protein</topology>
    </subcellularLocation>
</comment>
<evidence type="ECO:0000256" key="6">
    <source>
        <dbReference type="SAM" id="Phobius"/>
    </source>
</evidence>
<keyword evidence="4 6" id="KW-1133">Transmembrane helix</keyword>
<feature type="transmembrane region" description="Helical" evidence="6">
    <location>
        <begin position="77"/>
        <end position="96"/>
    </location>
</feature>
<dbReference type="GO" id="GO:0016020">
    <property type="term" value="C:membrane"/>
    <property type="evidence" value="ECO:0007669"/>
    <property type="project" value="UniProtKB-SubCell"/>
</dbReference>
<dbReference type="PANTHER" id="PTHR13180">
    <property type="entry name" value="SMALL MEMBRANE PROTEIN-RELATED"/>
    <property type="match status" value="1"/>
</dbReference>
<feature type="transmembrane region" description="Helical" evidence="6">
    <location>
        <begin position="32"/>
        <end position="57"/>
    </location>
</feature>
<dbReference type="OrthoDB" id="268928at2759"/>
<keyword evidence="8" id="KW-1185">Reference proteome</keyword>
<evidence type="ECO:0000256" key="1">
    <source>
        <dbReference type="ARBA" id="ARBA00004141"/>
    </source>
</evidence>
<dbReference type="AlphaFoldDB" id="A0A0P1BDN9"/>
<keyword evidence="3 6" id="KW-0812">Transmembrane</keyword>
<dbReference type="Pfam" id="PF05255">
    <property type="entry name" value="UPF0220"/>
    <property type="match status" value="1"/>
</dbReference>
<reference evidence="7 8" key="1">
    <citation type="submission" date="2014-09" db="EMBL/GenBank/DDBJ databases">
        <authorList>
            <person name="Magalhaes I.L.F."/>
            <person name="Oliveira U."/>
            <person name="Santos F.R."/>
            <person name="Vidigal T.H.D.A."/>
            <person name="Brescovit A.D."/>
            <person name="Santos A.J."/>
        </authorList>
    </citation>
    <scope>NUCLEOTIDE SEQUENCE [LARGE SCALE GENOMIC DNA]</scope>
</reference>
<dbReference type="Proteomes" id="UP000054845">
    <property type="component" value="Unassembled WGS sequence"/>
</dbReference>
<evidence type="ECO:0000256" key="2">
    <source>
        <dbReference type="ARBA" id="ARBA00005335"/>
    </source>
</evidence>
<protein>
    <submittedName>
        <fullName evidence="7">Membrane protein</fullName>
    </submittedName>
</protein>
<evidence type="ECO:0000256" key="4">
    <source>
        <dbReference type="ARBA" id="ARBA00022989"/>
    </source>
</evidence>
<evidence type="ECO:0000313" key="8">
    <source>
        <dbReference type="Proteomes" id="UP000054845"/>
    </source>
</evidence>
<dbReference type="InterPro" id="IPR007919">
    <property type="entry name" value="UPF0220"/>
</dbReference>